<evidence type="ECO:0000313" key="10">
    <source>
        <dbReference type="RefSeq" id="XP_006811801.1"/>
    </source>
</evidence>
<evidence type="ECO:0000256" key="1">
    <source>
        <dbReference type="ARBA" id="ARBA00004194"/>
    </source>
</evidence>
<evidence type="ECO:0000256" key="6">
    <source>
        <dbReference type="ARBA" id="ARBA00023180"/>
    </source>
</evidence>
<dbReference type="Pfam" id="PF10218">
    <property type="entry name" value="SPRING1"/>
    <property type="match status" value="1"/>
</dbReference>
<keyword evidence="9" id="KW-1185">Reference proteome</keyword>
<keyword evidence="6" id="KW-0325">Glycoprotein</keyword>
<keyword evidence="5" id="KW-0472">Membrane</keyword>
<proteinExistence type="inferred from homology"/>
<keyword evidence="2" id="KW-0812">Transmembrane</keyword>
<evidence type="ECO:0000256" key="5">
    <source>
        <dbReference type="ARBA" id="ARBA00023136"/>
    </source>
</evidence>
<evidence type="ECO:0000256" key="4">
    <source>
        <dbReference type="ARBA" id="ARBA00023034"/>
    </source>
</evidence>
<dbReference type="InterPro" id="IPR019352">
    <property type="entry name" value="SPRING1"/>
</dbReference>
<comment type="subcellular location">
    <subcellularLocation>
        <location evidence="1">Golgi apparatus membrane</location>
        <topology evidence="1">Single-pass membrane protein</topology>
    </subcellularLocation>
</comment>
<gene>
    <name evidence="10" type="primary">LOC100376093</name>
</gene>
<evidence type="ECO:0000256" key="8">
    <source>
        <dbReference type="ARBA" id="ARBA00023485"/>
    </source>
</evidence>
<dbReference type="PANTHER" id="PTHR13481:SF0">
    <property type="entry name" value="SREBP REGULATING GENE PROTEIN"/>
    <property type="match status" value="1"/>
</dbReference>
<evidence type="ECO:0000256" key="2">
    <source>
        <dbReference type="ARBA" id="ARBA00022692"/>
    </source>
</evidence>
<organism evidence="9 10">
    <name type="scientific">Saccoglossus kowalevskii</name>
    <name type="common">Acorn worm</name>
    <dbReference type="NCBI Taxonomy" id="10224"/>
    <lineage>
        <taxon>Eukaryota</taxon>
        <taxon>Metazoa</taxon>
        <taxon>Hemichordata</taxon>
        <taxon>Enteropneusta</taxon>
        <taxon>Harrimaniidae</taxon>
        <taxon>Saccoglossus</taxon>
    </lineage>
</organism>
<dbReference type="RefSeq" id="XP_006811801.1">
    <property type="nucleotide sequence ID" value="XM_006811738.1"/>
</dbReference>
<comment type="similarity">
    <text evidence="7">Belongs to the SPRING family.</text>
</comment>
<protein>
    <recommendedName>
        <fullName evidence="8">SREBP regulating gene protein</fullName>
    </recommendedName>
</protein>
<keyword evidence="3" id="KW-1133">Transmembrane helix</keyword>
<sequence>MNTYDPVAILIYTTTIAYQFYQTAADPFILDDDSVIKSNERRIFRWKLQYDPRNSSLLSTCRNSVQGKVLIADEKGYLCERSDVLGNGCCDITAEKTVLHCCDKCLDNGCCSIYEHCVSCCLQPQKQQLLQGVLGRASKAFQILFSSVTDHFELCLAKCRTSSESVQHENTYRDPEAKYCYGDNPPDLQPAN</sequence>
<dbReference type="PANTHER" id="PTHR13481">
    <property type="entry name" value="SREBP REGULATING GENE PROTEIN"/>
    <property type="match status" value="1"/>
</dbReference>
<evidence type="ECO:0000256" key="3">
    <source>
        <dbReference type="ARBA" id="ARBA00022989"/>
    </source>
</evidence>
<dbReference type="GeneID" id="100376093"/>
<evidence type="ECO:0000256" key="7">
    <source>
        <dbReference type="ARBA" id="ARBA00023461"/>
    </source>
</evidence>
<dbReference type="Proteomes" id="UP000694865">
    <property type="component" value="Unplaced"/>
</dbReference>
<accession>A0ABM0LVL0</accession>
<name>A0ABM0LVL0_SACKO</name>
<reference evidence="10" key="1">
    <citation type="submission" date="2025-08" db="UniProtKB">
        <authorList>
            <consortium name="RefSeq"/>
        </authorList>
    </citation>
    <scope>IDENTIFICATION</scope>
    <source>
        <tissue evidence="10">Testes</tissue>
    </source>
</reference>
<evidence type="ECO:0000313" key="9">
    <source>
        <dbReference type="Proteomes" id="UP000694865"/>
    </source>
</evidence>
<keyword evidence="4" id="KW-0333">Golgi apparatus</keyword>